<dbReference type="PANTHER" id="PTHR42886">
    <property type="entry name" value="RE40534P-RELATED"/>
    <property type="match status" value="1"/>
</dbReference>
<dbReference type="Gene3D" id="3.40.50.1820">
    <property type="entry name" value="alpha/beta hydrolase"/>
    <property type="match status" value="1"/>
</dbReference>
<feature type="domain" description="AB hydrolase-1" evidence="1">
    <location>
        <begin position="52"/>
        <end position="270"/>
    </location>
</feature>
<sequence>MNNYGTIAKVGNTEINVYSEGNGDITIIFMAGSGVGCPGLEYKPIYRRMSDKYRIAVIEKAGYGLSGKAVTERTVENLVEESRAALKELNIEPPYILAPHSYSGFEAIWWANTYPDEVKAVLSIDMGLPNMMKAMSEKIPIEKKKAMVAKTRKFMQTIAKRGLLDKILRNRTVNASGLLTGSELSDDEKKIYEEVYYKNIASEAVFEESVLAEENAKKSDSTGYLKCPSCFIVSNMKSVVKTLSWQQAAKDYAEHCNAEIHILDENHMMYAVIPDKMTSIFKSFLEKNNL</sequence>
<dbReference type="STRING" id="697329.Rumal_1718"/>
<organism evidence="2 3">
    <name type="scientific">Ruminococcus albus (strain ATCC 27210 / DSM 20455 / JCM 14654 / NCDO 2250 / 7)</name>
    <dbReference type="NCBI Taxonomy" id="697329"/>
    <lineage>
        <taxon>Bacteria</taxon>
        <taxon>Bacillati</taxon>
        <taxon>Bacillota</taxon>
        <taxon>Clostridia</taxon>
        <taxon>Eubacteriales</taxon>
        <taxon>Oscillospiraceae</taxon>
        <taxon>Ruminococcus</taxon>
    </lineage>
</organism>
<proteinExistence type="predicted"/>
<dbReference type="OrthoDB" id="1817159at2"/>
<dbReference type="KEGG" id="ral:Rumal_1718"/>
<dbReference type="RefSeq" id="WP_013498382.1">
    <property type="nucleotide sequence ID" value="NC_014833.1"/>
</dbReference>
<dbReference type="PANTHER" id="PTHR42886:SF64">
    <property type="entry name" value="HYDROLASE"/>
    <property type="match status" value="1"/>
</dbReference>
<dbReference type="InterPro" id="IPR029058">
    <property type="entry name" value="AB_hydrolase_fold"/>
</dbReference>
<evidence type="ECO:0000313" key="2">
    <source>
        <dbReference type="EMBL" id="ADU22217.1"/>
    </source>
</evidence>
<dbReference type="EMBL" id="CP002403">
    <property type="protein sequence ID" value="ADU22217.1"/>
    <property type="molecule type" value="Genomic_DNA"/>
</dbReference>
<gene>
    <name evidence="2" type="ordered locus">Rumal_1718</name>
</gene>
<dbReference type="SUPFAM" id="SSF53474">
    <property type="entry name" value="alpha/beta-Hydrolases"/>
    <property type="match status" value="1"/>
</dbReference>
<dbReference type="AlphaFoldDB" id="E6UIV1"/>
<accession>E6UIV1</accession>
<dbReference type="eggNOG" id="COG0596">
    <property type="taxonomic scope" value="Bacteria"/>
</dbReference>
<dbReference type="InterPro" id="IPR000073">
    <property type="entry name" value="AB_hydrolase_1"/>
</dbReference>
<dbReference type="Pfam" id="PF00561">
    <property type="entry name" value="Abhydrolase_1"/>
    <property type="match status" value="1"/>
</dbReference>
<dbReference type="Proteomes" id="UP000006919">
    <property type="component" value="Chromosome"/>
</dbReference>
<reference evidence="2 3" key="1">
    <citation type="journal article" date="2011" name="J. Bacteriol.">
        <title>Complete genome of the cellulolytic ruminal bacterium Ruminococcus albus 7.</title>
        <authorList>
            <person name="Suen G."/>
            <person name="Stevenson D.M."/>
            <person name="Bruce D.C."/>
            <person name="Chertkov O."/>
            <person name="Copeland A."/>
            <person name="Cheng J.F."/>
            <person name="Detter C."/>
            <person name="Detter J.C."/>
            <person name="Goodwin L.A."/>
            <person name="Han C.S."/>
            <person name="Hauser L.J."/>
            <person name="Ivanova N.N."/>
            <person name="Kyrpides N.C."/>
            <person name="Land M.L."/>
            <person name="Lapidus A."/>
            <person name="Lucas S."/>
            <person name="Ovchinnikova G."/>
            <person name="Pitluck S."/>
            <person name="Tapia R."/>
            <person name="Woyke T."/>
            <person name="Boyum J."/>
            <person name="Mead D."/>
            <person name="Weimer P.J."/>
        </authorList>
    </citation>
    <scope>NUCLEOTIDE SEQUENCE [LARGE SCALE GENOMIC DNA]</scope>
    <source>
        <strain evidence="3">ATCC 27210 / DSM 20455 / JCM 14654 / NCDO 2250 / 7</strain>
    </source>
</reference>
<dbReference type="HOGENOM" id="CLU_020336_9_2_9"/>
<name>E6UIV1_RUMA7</name>
<evidence type="ECO:0000259" key="1">
    <source>
        <dbReference type="Pfam" id="PF00561"/>
    </source>
</evidence>
<protein>
    <recommendedName>
        <fullName evidence="1">AB hydrolase-1 domain-containing protein</fullName>
    </recommendedName>
</protein>
<evidence type="ECO:0000313" key="3">
    <source>
        <dbReference type="Proteomes" id="UP000006919"/>
    </source>
</evidence>